<feature type="region of interest" description="Disordered" evidence="1">
    <location>
        <begin position="74"/>
        <end position="103"/>
    </location>
</feature>
<name>A0A3D8JW52_9BURK</name>
<keyword evidence="4" id="KW-1185">Reference proteome</keyword>
<evidence type="ECO:0000313" key="3">
    <source>
        <dbReference type="EMBL" id="RDU96836.1"/>
    </source>
</evidence>
<protein>
    <recommendedName>
        <fullName evidence="5">DUF2502 domain-containing protein</fullName>
    </recommendedName>
</protein>
<feature type="signal peptide" evidence="2">
    <location>
        <begin position="1"/>
        <end position="29"/>
    </location>
</feature>
<comment type="caution">
    <text evidence="3">The sequence shown here is derived from an EMBL/GenBank/DDBJ whole genome shotgun (WGS) entry which is preliminary data.</text>
</comment>
<evidence type="ECO:0008006" key="5">
    <source>
        <dbReference type="Google" id="ProtNLM"/>
    </source>
</evidence>
<proteinExistence type="predicted"/>
<feature type="chain" id="PRO_5017624358" description="DUF2502 domain-containing protein" evidence="2">
    <location>
        <begin position="30"/>
        <end position="103"/>
    </location>
</feature>
<dbReference type="EMBL" id="QRGA01000012">
    <property type="protein sequence ID" value="RDU96836.1"/>
    <property type="molecule type" value="Genomic_DNA"/>
</dbReference>
<sequence length="103" mass="11919">MKSANNKPRSILIAIVAASALVGASSAFAQYAPEPTQPAYAQAHMIPVDVSISLGWHGDRYWDGHRYWDHDDWMRRHPHAHDPHHDRDYHADRDHHPDPDHRY</sequence>
<dbReference type="Proteomes" id="UP000256838">
    <property type="component" value="Unassembled WGS sequence"/>
</dbReference>
<evidence type="ECO:0000256" key="2">
    <source>
        <dbReference type="SAM" id="SignalP"/>
    </source>
</evidence>
<dbReference type="OrthoDB" id="9035771at2"/>
<evidence type="ECO:0000313" key="4">
    <source>
        <dbReference type="Proteomes" id="UP000256838"/>
    </source>
</evidence>
<reference evidence="3 4" key="1">
    <citation type="submission" date="2018-08" db="EMBL/GenBank/DDBJ databases">
        <title>Paraburkholderia sp. DHOM06 isolated from forest soil.</title>
        <authorList>
            <person name="Gao Z.-H."/>
            <person name="Qiu L.-H."/>
        </authorList>
    </citation>
    <scope>NUCLEOTIDE SEQUENCE [LARGE SCALE GENOMIC DNA]</scope>
    <source>
        <strain evidence="3 4">DHOM06</strain>
    </source>
</reference>
<gene>
    <name evidence="3" type="ORF">DWV00_21455</name>
</gene>
<dbReference type="AlphaFoldDB" id="A0A3D8JW52"/>
<evidence type="ECO:0000256" key="1">
    <source>
        <dbReference type="SAM" id="MobiDB-lite"/>
    </source>
</evidence>
<accession>A0A3D8JW52</accession>
<organism evidence="3 4">
    <name type="scientific">Trinickia dinghuensis</name>
    <dbReference type="NCBI Taxonomy" id="2291023"/>
    <lineage>
        <taxon>Bacteria</taxon>
        <taxon>Pseudomonadati</taxon>
        <taxon>Pseudomonadota</taxon>
        <taxon>Betaproteobacteria</taxon>
        <taxon>Burkholderiales</taxon>
        <taxon>Burkholderiaceae</taxon>
        <taxon>Trinickia</taxon>
    </lineage>
</organism>
<keyword evidence="2" id="KW-0732">Signal</keyword>
<dbReference type="RefSeq" id="WP_115535625.1">
    <property type="nucleotide sequence ID" value="NZ_QRGA01000012.1"/>
</dbReference>